<dbReference type="RefSeq" id="WP_111000573.1">
    <property type="nucleotide sequence ID" value="NZ_QKTW01000025.1"/>
</dbReference>
<evidence type="ECO:0000259" key="2">
    <source>
        <dbReference type="Pfam" id="PF01757"/>
    </source>
</evidence>
<reference evidence="4 5" key="1">
    <citation type="submission" date="2018-06" db="EMBL/GenBank/DDBJ databases">
        <title>Mucibacter soli gen. nov., sp. nov., a new member of the family Chitinophagaceae producing mucin.</title>
        <authorList>
            <person name="Kim M.-K."/>
            <person name="Park S."/>
            <person name="Kim T.-S."/>
            <person name="Joung Y."/>
            <person name="Han J.-H."/>
            <person name="Kim S.B."/>
        </authorList>
    </citation>
    <scope>NUCLEOTIDE SEQUENCE [LARGE SCALE GENOMIC DNA]</scope>
    <source>
        <strain evidence="4 5">R1-15</strain>
    </source>
</reference>
<dbReference type="EMBL" id="QKTW01000025">
    <property type="protein sequence ID" value="PZF71427.1"/>
    <property type="molecule type" value="Genomic_DNA"/>
</dbReference>
<dbReference type="GO" id="GO:0009103">
    <property type="term" value="P:lipopolysaccharide biosynthetic process"/>
    <property type="evidence" value="ECO:0007669"/>
    <property type="project" value="TreeGrafter"/>
</dbReference>
<feature type="transmembrane region" description="Helical" evidence="1">
    <location>
        <begin position="136"/>
        <end position="155"/>
    </location>
</feature>
<gene>
    <name evidence="4" type="ORF">DN068_19255</name>
</gene>
<dbReference type="GO" id="GO:0016020">
    <property type="term" value="C:membrane"/>
    <property type="evidence" value="ECO:0007669"/>
    <property type="project" value="TreeGrafter"/>
</dbReference>
<dbReference type="AlphaFoldDB" id="A0A2W2B623"/>
<feature type="transmembrane region" description="Helical" evidence="1">
    <location>
        <begin position="75"/>
        <end position="95"/>
    </location>
</feature>
<dbReference type="Pfam" id="PF19040">
    <property type="entry name" value="SGNH"/>
    <property type="match status" value="1"/>
</dbReference>
<name>A0A2W2B623_9BACT</name>
<feature type="domain" description="SGNH" evidence="3">
    <location>
        <begin position="402"/>
        <end position="600"/>
    </location>
</feature>
<dbReference type="GO" id="GO:0016747">
    <property type="term" value="F:acyltransferase activity, transferring groups other than amino-acyl groups"/>
    <property type="evidence" value="ECO:0007669"/>
    <property type="project" value="InterPro"/>
</dbReference>
<sequence length="625" mass="71280">MALAHYRKDIQGLRAVAVLCVFIFHLNRNWLPGGFVGVDIFFVISGYLISSIILSETEQGHFSFIDFYKRRIKRIVPAYYALLIIVTIAAAFVYLSTDIMVTIWSPVIRGAVFYNNHWFAALNTYFGTQNTENPFLHTWTLAVEMQFYLFLPLLLVFVKRKWLLPVISFLIAALLAYSTFKIFSGAKSIMYYSLLARMPEFLIGSLLSIGSANNTISRKYGLLMSCTGIALIVISCFCLSESSPFPGVLSLLPCGGAALLLLSPDNTAKRILETRAMIYTGELSYAIYLWHWPIMAFFRYYFVEYEFAPAHLLYIIVLTSFLALLSFYGIEKPMRKVGNKMLYGYLISSVAVFGILFFSLKPLNERLVQVPPIPAFLDISKQLGRDSHGAYFKQVGTFGDTTLRNDDKKILLIGDSHAFCMNAYFDYLGKIEKFRFRTISASEVPLIPGVSGETTTESYNKLIPIAEREIANSRIIIFQMKINESRKNFTPVIINFIKSLRPDQSFILMSDWPNLFRNPYKANKSIVRKNKETRFQKTVNDEVIDKKLLKAIDSLPNCYYLNISQAEIFKDAPFYHDSLIYCDANHINLYASILYAKETAPQTMKVLNEIFVKMRGTGTLKNGNR</sequence>
<dbReference type="PANTHER" id="PTHR23028:SF53">
    <property type="entry name" value="ACYL_TRANSF_3 DOMAIN-CONTAINING PROTEIN"/>
    <property type="match status" value="1"/>
</dbReference>
<feature type="transmembrane region" description="Helical" evidence="1">
    <location>
        <begin position="34"/>
        <end position="54"/>
    </location>
</feature>
<feature type="transmembrane region" description="Helical" evidence="1">
    <location>
        <begin position="283"/>
        <end position="302"/>
    </location>
</feature>
<feature type="transmembrane region" description="Helical" evidence="1">
    <location>
        <begin position="308"/>
        <end position="330"/>
    </location>
</feature>
<feature type="transmembrane region" description="Helical" evidence="1">
    <location>
        <begin position="221"/>
        <end position="240"/>
    </location>
</feature>
<feature type="transmembrane region" description="Helical" evidence="1">
    <location>
        <begin position="189"/>
        <end position="209"/>
    </location>
</feature>
<feature type="transmembrane region" description="Helical" evidence="1">
    <location>
        <begin position="246"/>
        <end position="262"/>
    </location>
</feature>
<evidence type="ECO:0008006" key="6">
    <source>
        <dbReference type="Google" id="ProtNLM"/>
    </source>
</evidence>
<dbReference type="SUPFAM" id="SSF52266">
    <property type="entry name" value="SGNH hydrolase"/>
    <property type="match status" value="1"/>
</dbReference>
<keyword evidence="5" id="KW-1185">Reference proteome</keyword>
<evidence type="ECO:0000313" key="4">
    <source>
        <dbReference type="EMBL" id="PZF71427.1"/>
    </source>
</evidence>
<dbReference type="OrthoDB" id="290051at2"/>
<organism evidence="4 5">
    <name type="scientific">Taibaiella soli</name>
    <dbReference type="NCBI Taxonomy" id="1649169"/>
    <lineage>
        <taxon>Bacteria</taxon>
        <taxon>Pseudomonadati</taxon>
        <taxon>Bacteroidota</taxon>
        <taxon>Chitinophagia</taxon>
        <taxon>Chitinophagales</taxon>
        <taxon>Chitinophagaceae</taxon>
        <taxon>Taibaiella</taxon>
    </lineage>
</organism>
<feature type="transmembrane region" description="Helical" evidence="1">
    <location>
        <begin position="162"/>
        <end position="183"/>
    </location>
</feature>
<feature type="transmembrane region" description="Helical" evidence="1">
    <location>
        <begin position="12"/>
        <end position="28"/>
    </location>
</feature>
<accession>A0A2W2B623</accession>
<dbReference type="PANTHER" id="PTHR23028">
    <property type="entry name" value="ACETYLTRANSFERASE"/>
    <property type="match status" value="1"/>
</dbReference>
<proteinExistence type="predicted"/>
<dbReference type="InterPro" id="IPR002656">
    <property type="entry name" value="Acyl_transf_3_dom"/>
</dbReference>
<protein>
    <recommendedName>
        <fullName evidence="6">Acyltransferase</fullName>
    </recommendedName>
</protein>
<dbReference type="InterPro" id="IPR043968">
    <property type="entry name" value="SGNH"/>
</dbReference>
<feature type="domain" description="Acyltransferase 3" evidence="2">
    <location>
        <begin position="9"/>
        <end position="323"/>
    </location>
</feature>
<keyword evidence="1" id="KW-0812">Transmembrane</keyword>
<feature type="transmembrane region" description="Helical" evidence="1">
    <location>
        <begin position="342"/>
        <end position="360"/>
    </location>
</feature>
<keyword evidence="1" id="KW-0472">Membrane</keyword>
<dbReference type="Pfam" id="PF01757">
    <property type="entry name" value="Acyl_transf_3"/>
    <property type="match status" value="1"/>
</dbReference>
<keyword evidence="1" id="KW-1133">Transmembrane helix</keyword>
<evidence type="ECO:0000259" key="3">
    <source>
        <dbReference type="Pfam" id="PF19040"/>
    </source>
</evidence>
<evidence type="ECO:0000313" key="5">
    <source>
        <dbReference type="Proteomes" id="UP000248745"/>
    </source>
</evidence>
<dbReference type="Proteomes" id="UP000248745">
    <property type="component" value="Unassembled WGS sequence"/>
</dbReference>
<dbReference type="InterPro" id="IPR050879">
    <property type="entry name" value="Acyltransferase_3"/>
</dbReference>
<comment type="caution">
    <text evidence="4">The sequence shown here is derived from an EMBL/GenBank/DDBJ whole genome shotgun (WGS) entry which is preliminary data.</text>
</comment>
<evidence type="ECO:0000256" key="1">
    <source>
        <dbReference type="SAM" id="Phobius"/>
    </source>
</evidence>